<dbReference type="InterPro" id="IPR006119">
    <property type="entry name" value="Resolv_N"/>
</dbReference>
<feature type="domain" description="Resolvase/invertase-type recombinase catalytic" evidence="3">
    <location>
        <begin position="2"/>
        <end position="139"/>
    </location>
</feature>
<dbReference type="Gene3D" id="3.40.50.1390">
    <property type="entry name" value="Resolvase, N-terminal catalytic domain"/>
    <property type="match status" value="1"/>
</dbReference>
<dbReference type="EMBL" id="RBOM01000188">
    <property type="protein sequence ID" value="RMM62716.1"/>
    <property type="molecule type" value="Genomic_DNA"/>
</dbReference>
<dbReference type="GO" id="GO:0003677">
    <property type="term" value="F:DNA binding"/>
    <property type="evidence" value="ECO:0007669"/>
    <property type="project" value="UniProtKB-KW"/>
</dbReference>
<dbReference type="RefSeq" id="WP_122256041.1">
    <property type="nucleotide sequence ID" value="NZ_RBOM01000188.1"/>
</dbReference>
<dbReference type="Pfam" id="PF00239">
    <property type="entry name" value="Resolvase"/>
    <property type="match status" value="1"/>
</dbReference>
<accession>A0A3M3FMP0</accession>
<organism evidence="4 5">
    <name type="scientific">Pseudomonas savastanoi pv. glycinea</name>
    <name type="common">Pseudomonas syringae pv. glycinea</name>
    <dbReference type="NCBI Taxonomy" id="318"/>
    <lineage>
        <taxon>Bacteria</taxon>
        <taxon>Pseudomonadati</taxon>
        <taxon>Pseudomonadota</taxon>
        <taxon>Gammaproteobacteria</taxon>
        <taxon>Pseudomonadales</taxon>
        <taxon>Pseudomonadaceae</taxon>
        <taxon>Pseudomonas</taxon>
    </lineage>
</organism>
<dbReference type="Proteomes" id="UP000279057">
    <property type="component" value="Unassembled WGS sequence"/>
</dbReference>
<dbReference type="PANTHER" id="PTHR30461">
    <property type="entry name" value="DNA-INVERTASE FROM LAMBDOID PROPHAGE"/>
    <property type="match status" value="1"/>
</dbReference>
<dbReference type="PROSITE" id="PS51736">
    <property type="entry name" value="RECOMBINASES_3"/>
    <property type="match status" value="1"/>
</dbReference>
<dbReference type="PANTHER" id="PTHR30461:SF2">
    <property type="entry name" value="SERINE RECOMBINASE PINE-RELATED"/>
    <property type="match status" value="1"/>
</dbReference>
<evidence type="ECO:0000256" key="2">
    <source>
        <dbReference type="ARBA" id="ARBA00023172"/>
    </source>
</evidence>
<reference evidence="4 5" key="1">
    <citation type="submission" date="2018-08" db="EMBL/GenBank/DDBJ databases">
        <title>Recombination of ecologically and evolutionarily significant loci maintains genetic cohesion in the Pseudomonas syringae species complex.</title>
        <authorList>
            <person name="Dillon M."/>
            <person name="Thakur S."/>
            <person name="Almeida R.N.D."/>
            <person name="Weir B.S."/>
            <person name="Guttman D.S."/>
        </authorList>
    </citation>
    <scope>NUCLEOTIDE SEQUENCE [LARGE SCALE GENOMIC DNA]</scope>
    <source>
        <strain evidence="4 5">ICMP 4332</strain>
    </source>
</reference>
<evidence type="ECO:0000259" key="3">
    <source>
        <dbReference type="PROSITE" id="PS51736"/>
    </source>
</evidence>
<dbReference type="GO" id="GO:0000150">
    <property type="term" value="F:DNA strand exchange activity"/>
    <property type="evidence" value="ECO:0007669"/>
    <property type="project" value="InterPro"/>
</dbReference>
<protein>
    <submittedName>
        <fullName evidence="4">Site-specific recombinase, DNA invertase Pin</fullName>
    </submittedName>
</protein>
<evidence type="ECO:0000313" key="4">
    <source>
        <dbReference type="EMBL" id="RMM62716.1"/>
    </source>
</evidence>
<evidence type="ECO:0000256" key="1">
    <source>
        <dbReference type="ARBA" id="ARBA00023125"/>
    </source>
</evidence>
<name>A0A3M3FMP0_PSESG</name>
<dbReference type="SUPFAM" id="SSF53041">
    <property type="entry name" value="Resolvase-like"/>
    <property type="match status" value="1"/>
</dbReference>
<keyword evidence="2" id="KW-0233">DNA recombination</keyword>
<gene>
    <name evidence="4" type="ORF">ALQ74_01837</name>
</gene>
<sequence>MNIIAYYRVSTAKQGESGLGLDAQREYIRMAAEQNGWQVVGEFEDHESGAVSPERREQCRAALSACKAQGATLVVAKLDRLSRDVADIAGLMKLVDFKVATMPAADKFQLHIYAALAEQEREFISRRTTDALAALKARAQAGDTDAQAKVERRSQGRKAAHAVGTSAAVQGAQAKADQYASSMANHIKAAMFDKVRTLQALADWLNNHGHTTSRGAEFTATAASRLVQRLGIAFP</sequence>
<dbReference type="InterPro" id="IPR050639">
    <property type="entry name" value="SSR_resolvase"/>
</dbReference>
<dbReference type="AlphaFoldDB" id="A0A3M3FMP0"/>
<dbReference type="InterPro" id="IPR036162">
    <property type="entry name" value="Resolvase-like_N_sf"/>
</dbReference>
<comment type="caution">
    <text evidence="4">The sequence shown here is derived from an EMBL/GenBank/DDBJ whole genome shotgun (WGS) entry which is preliminary data.</text>
</comment>
<dbReference type="SMART" id="SM00857">
    <property type="entry name" value="Resolvase"/>
    <property type="match status" value="1"/>
</dbReference>
<keyword evidence="1" id="KW-0238">DNA-binding</keyword>
<dbReference type="CDD" id="cd00338">
    <property type="entry name" value="Ser_Recombinase"/>
    <property type="match status" value="1"/>
</dbReference>
<proteinExistence type="predicted"/>
<evidence type="ECO:0000313" key="5">
    <source>
        <dbReference type="Proteomes" id="UP000279057"/>
    </source>
</evidence>